<dbReference type="CDD" id="cd07302">
    <property type="entry name" value="CHD"/>
    <property type="match status" value="1"/>
</dbReference>
<organism evidence="6">
    <name type="scientific">Naegleria gruberi</name>
    <name type="common">Amoeba</name>
    <dbReference type="NCBI Taxonomy" id="5762"/>
    <lineage>
        <taxon>Eukaryota</taxon>
        <taxon>Discoba</taxon>
        <taxon>Heterolobosea</taxon>
        <taxon>Tetramitia</taxon>
        <taxon>Eutetramitia</taxon>
        <taxon>Vahlkampfiidae</taxon>
        <taxon>Naegleria</taxon>
    </lineage>
</organism>
<feature type="compositionally biased region" description="Polar residues" evidence="2">
    <location>
        <begin position="1575"/>
        <end position="1586"/>
    </location>
</feature>
<protein>
    <submittedName>
        <fullName evidence="5">Predicted protein</fullName>
    </submittedName>
</protein>
<dbReference type="CDD" id="cd19978">
    <property type="entry name" value="PBP1_ABC_ligand_binding-like"/>
    <property type="match status" value="1"/>
</dbReference>
<dbReference type="KEGG" id="ngr:NAEGRDRAFT_71740"/>
<dbReference type="VEuPathDB" id="AmoebaDB:NAEGRDRAFT_71740"/>
<dbReference type="GeneID" id="8854431"/>
<evidence type="ECO:0000313" key="6">
    <source>
        <dbReference type="Proteomes" id="UP000006671"/>
    </source>
</evidence>
<proteinExistence type="predicted"/>
<accession>D2VRX6</accession>
<evidence type="ECO:0000256" key="2">
    <source>
        <dbReference type="SAM" id="MobiDB-lite"/>
    </source>
</evidence>
<sequence length="1647" mass="183806">MVELNGSSSTTAISPKRPWEDTVLWNNEQEIWFAQSAPLTGLSKKLGTEMRDGILAAFEEVNSMGGVWNNKKLKLLTLDDAYEPTNTKINTDFFLYNTTPPTSSLIYQPYLNSSSPQFITSVDVSKIFGLIGYVGTPTVSAVFPDVTKTSIPLLGSFTGVGWLRTPFYPNVINLRASYDDETAAMVDWLVNTKLIRRISIMYQNDAFGIAGFNGINRSLVSRMNISLCSTGLYTRNTLAVEDAFYTIGKCNPEAIVLVGTYAPLSKYIKMVKNVAFSANGTNYGYEKASEMIFLTVSFVGSAALTDDLNQSPLPSLKFASTYYTDNVIISQVVPSPMDLTVPVVRSYHRARKAYLKATGKDVSTFQPTFIELEGYLTGKLAYSMLKTIIGDLTRSNFIATSYIDYTAGNSETNNGGSFVFDGTKVNFKWCESANVYDQYLPFSANATSVSCASNCNQGLKIVYLSSVNIGKTPYVSNVSFSVFKQLSWYEYGSCISDTSILKKPIIFGQSIEKENLQDEMLRKGIQAAFKRRNSKVSSDKLQIELKTLYHNDSSSLLFNTRELKNLHESVALVGFTEGVLNLDGINNAQTLDIKQNSEYSDIASVIAATNLRTLRSSFYSPVMNLHLTLTEQLGTLITYSMKQAQSRMSVIYKPDCPYSSEAFQTFSTMMNIINLNIDSQSSIINSDSGLKSLDTIIDELTSNANPQVLLITLFDSYDSIVSILSKIQLTYTTNPVFRKGLSIYLINSYFSDHVETKMKSFLAANVNPSSPFQVFYVSHIPSFSSSSNSFVTEFNKVIKDYYPSDSSVWAHKRTLEGYYIGKFITTIVDTVGNQITKKSFMDYVYTQSVIKESETGITFGAFSKSATNPCNLGLRTGFLYSYSGSVFTETFTKQYDTASCAFQDYKGTYRRSGLADSISSVISKPIIFGRLIPYDDDSSTKAGKLDLISEAPHSYDAYSRGLQTYLTVYNSKASQKIEIHTEYFSGEVEKYGLEYKLQSLSTKQGVFGFFGSNLRLSVDQYGNVTDILKKYQIPMFVLAGSLEYRKPYSKYFINWRPSVFDEVIAQMKYFKQTYGQASILYSPIGYYTTKTIPSIKEYIENYDVGLEVFDVVSNPTSTAIQLSNQNIEAVIILAHETESISWIEAILSFNPTIKIAIPSETYSLLFEKGLNNLYTKHPDMSTNFLIVPRINIAPVVKQESVCSSVETIQSEKKKTFINQFLANYQYSEPATHETLEGYLFGFFLETVFTRIYQEKFTSTVTLPDFFSTIFSNYVYDIAGLTTMGPFGLECSSTNNVANITVATGDCATSYSSASSSCDCNQGPRSVLLSSLNVENGTTSFTDISFDFSFSTCGVAIVPPAVTKLQIAMIVLSLVIFFSILGCIGIIYWRYLKTRQGNTTYAPKTGNIACAFTDVQNSTVLWEADAKAMREALKLHNEVLRKNLEAFRGFEVKTNGDSFYVVFKSAVDALDWSIACQHDLMACNWPPELLQQWDCRTQWNEKTKELIWNGLRVRIGLHFGQAEQIFDKTMRRPDYYGTTINTSARIEAAAHGGQKTKRTYGALRNVDFDEIEKQDSAQSLPTPTGHQSTHKKELKDEEVQEMEIHTFSNTAGNTKKNRIVPLVEGPTPKSSGSLSHRSSDNGSTKHLQ</sequence>
<dbReference type="Pfam" id="PF13458">
    <property type="entry name" value="Peripla_BP_6"/>
    <property type="match status" value="1"/>
</dbReference>
<evidence type="ECO:0000256" key="3">
    <source>
        <dbReference type="SAM" id="Phobius"/>
    </source>
</evidence>
<dbReference type="PROSITE" id="PS50125">
    <property type="entry name" value="GUANYLATE_CYCLASE_2"/>
    <property type="match status" value="1"/>
</dbReference>
<dbReference type="Pfam" id="PF00211">
    <property type="entry name" value="Guanylate_cyc"/>
    <property type="match status" value="1"/>
</dbReference>
<gene>
    <name evidence="5" type="ORF">NAEGRDRAFT_71740</name>
</gene>
<dbReference type="EMBL" id="GG738892">
    <property type="protein sequence ID" value="EFC40540.1"/>
    <property type="molecule type" value="Genomic_DNA"/>
</dbReference>
<dbReference type="InParanoid" id="D2VRX6"/>
<dbReference type="PANTHER" id="PTHR47235">
    <property type="entry name" value="BLR6548 PROTEIN"/>
    <property type="match status" value="1"/>
</dbReference>
<dbReference type="GO" id="GO:0009190">
    <property type="term" value="P:cyclic nucleotide biosynthetic process"/>
    <property type="evidence" value="ECO:0007669"/>
    <property type="project" value="InterPro"/>
</dbReference>
<evidence type="ECO:0000256" key="1">
    <source>
        <dbReference type="ARBA" id="ARBA00022729"/>
    </source>
</evidence>
<dbReference type="SMART" id="SM00044">
    <property type="entry name" value="CYCc"/>
    <property type="match status" value="1"/>
</dbReference>
<dbReference type="Gene3D" id="3.40.50.2300">
    <property type="match status" value="4"/>
</dbReference>
<keyword evidence="3" id="KW-1133">Transmembrane helix</keyword>
<keyword evidence="1" id="KW-0732">Signal</keyword>
<keyword evidence="6" id="KW-1185">Reference proteome</keyword>
<evidence type="ECO:0000259" key="4">
    <source>
        <dbReference type="PROSITE" id="PS50125"/>
    </source>
</evidence>
<dbReference type="PANTHER" id="PTHR47235:SF1">
    <property type="entry name" value="BLR6548 PROTEIN"/>
    <property type="match status" value="1"/>
</dbReference>
<feature type="compositionally biased region" description="Polar residues" evidence="2">
    <location>
        <begin position="1627"/>
        <end position="1647"/>
    </location>
</feature>
<keyword evidence="3" id="KW-0472">Membrane</keyword>
<dbReference type="OrthoDB" id="2021138at2759"/>
<evidence type="ECO:0000313" key="5">
    <source>
        <dbReference type="EMBL" id="EFC40540.1"/>
    </source>
</evidence>
<dbReference type="STRING" id="5762.D2VRX6"/>
<name>D2VRX6_NAEGR</name>
<feature type="domain" description="Guanylate cyclase" evidence="4">
    <location>
        <begin position="1408"/>
        <end position="1546"/>
    </location>
</feature>
<dbReference type="InterPro" id="IPR001054">
    <property type="entry name" value="A/G_cyclase"/>
</dbReference>
<dbReference type="SUPFAM" id="SSF55073">
    <property type="entry name" value="Nucleotide cyclase"/>
    <property type="match status" value="1"/>
</dbReference>
<dbReference type="eggNOG" id="KOG0618">
    <property type="taxonomic scope" value="Eukaryota"/>
</dbReference>
<dbReference type="InterPro" id="IPR029787">
    <property type="entry name" value="Nucleotide_cyclase"/>
</dbReference>
<dbReference type="Proteomes" id="UP000006671">
    <property type="component" value="Unassembled WGS sequence"/>
</dbReference>
<dbReference type="Gene3D" id="3.30.70.1230">
    <property type="entry name" value="Nucleotide cyclase"/>
    <property type="match status" value="1"/>
</dbReference>
<dbReference type="InterPro" id="IPR028081">
    <property type="entry name" value="Leu-bd"/>
</dbReference>
<dbReference type="OMA" id="WCESANV"/>
<feature type="transmembrane region" description="Helical" evidence="3">
    <location>
        <begin position="1366"/>
        <end position="1388"/>
    </location>
</feature>
<dbReference type="GO" id="GO:0035556">
    <property type="term" value="P:intracellular signal transduction"/>
    <property type="evidence" value="ECO:0007669"/>
    <property type="project" value="InterPro"/>
</dbReference>
<dbReference type="InterPro" id="IPR028082">
    <property type="entry name" value="Peripla_BP_I"/>
</dbReference>
<feature type="region of interest" description="Disordered" evidence="2">
    <location>
        <begin position="1572"/>
        <end position="1647"/>
    </location>
</feature>
<dbReference type="SUPFAM" id="SSF53822">
    <property type="entry name" value="Periplasmic binding protein-like I"/>
    <property type="match status" value="2"/>
</dbReference>
<keyword evidence="3" id="KW-0812">Transmembrane</keyword>
<reference evidence="5 6" key="1">
    <citation type="journal article" date="2010" name="Cell">
        <title>The genome of Naegleria gruberi illuminates early eukaryotic versatility.</title>
        <authorList>
            <person name="Fritz-Laylin L.K."/>
            <person name="Prochnik S.E."/>
            <person name="Ginger M.L."/>
            <person name="Dacks J.B."/>
            <person name="Carpenter M.L."/>
            <person name="Field M.C."/>
            <person name="Kuo A."/>
            <person name="Paredez A."/>
            <person name="Chapman J."/>
            <person name="Pham J."/>
            <person name="Shu S."/>
            <person name="Neupane R."/>
            <person name="Cipriano M."/>
            <person name="Mancuso J."/>
            <person name="Tu H."/>
            <person name="Salamov A."/>
            <person name="Lindquist E."/>
            <person name="Shapiro H."/>
            <person name="Lucas S."/>
            <person name="Grigoriev I.V."/>
            <person name="Cande W.Z."/>
            <person name="Fulton C."/>
            <person name="Rokhsar D.S."/>
            <person name="Dawson S.C."/>
        </authorList>
    </citation>
    <scope>NUCLEOTIDE SEQUENCE [LARGE SCALE GENOMIC DNA]</scope>
    <source>
        <strain evidence="5 6">NEG-M</strain>
    </source>
</reference>
<dbReference type="RefSeq" id="XP_002673284.1">
    <property type="nucleotide sequence ID" value="XM_002673238.1"/>
</dbReference>